<feature type="domain" description="Helix-turn-helix" evidence="1">
    <location>
        <begin position="32"/>
        <end position="64"/>
    </location>
</feature>
<dbReference type="Pfam" id="PF12728">
    <property type="entry name" value="HTH_17"/>
    <property type="match status" value="1"/>
</dbReference>
<gene>
    <name evidence="2" type="ORF">EV139_1827</name>
</gene>
<dbReference type="NCBIfam" id="TIGR01764">
    <property type="entry name" value="excise"/>
    <property type="match status" value="1"/>
</dbReference>
<protein>
    <submittedName>
        <fullName evidence="2">Excisionase family DNA binding protein</fullName>
    </submittedName>
</protein>
<evidence type="ECO:0000259" key="1">
    <source>
        <dbReference type="Pfam" id="PF12728"/>
    </source>
</evidence>
<keyword evidence="3" id="KW-1185">Reference proteome</keyword>
<name>A0A4Q7U0W1_9MICO</name>
<comment type="caution">
    <text evidence="2">The sequence shown here is derived from an EMBL/GenBank/DDBJ whole genome shotgun (WGS) entry which is preliminary data.</text>
</comment>
<dbReference type="Proteomes" id="UP000291832">
    <property type="component" value="Unassembled WGS sequence"/>
</dbReference>
<evidence type="ECO:0000313" key="2">
    <source>
        <dbReference type="EMBL" id="RZT66390.1"/>
    </source>
</evidence>
<organism evidence="2 3">
    <name type="scientific">Leucobacter luti</name>
    <dbReference type="NCBI Taxonomy" id="340320"/>
    <lineage>
        <taxon>Bacteria</taxon>
        <taxon>Bacillati</taxon>
        <taxon>Actinomycetota</taxon>
        <taxon>Actinomycetes</taxon>
        <taxon>Micrococcales</taxon>
        <taxon>Microbacteriaceae</taxon>
        <taxon>Leucobacter</taxon>
    </lineage>
</organism>
<dbReference type="GO" id="GO:0003677">
    <property type="term" value="F:DNA binding"/>
    <property type="evidence" value="ECO:0007669"/>
    <property type="project" value="InterPro"/>
</dbReference>
<dbReference type="InterPro" id="IPR010093">
    <property type="entry name" value="SinI_DNA-bd"/>
</dbReference>
<sequence>MPSMARTTRPNVDTPQYLSLYEAEAAGYGAYSTLRSWIAAGRLPAVRTGRRIKIRLEDLEAFARPAVVHHSEAKPAPETELNFAIARIVANAPRLTERQREQLASILGGNEAAHA</sequence>
<evidence type="ECO:0000313" key="3">
    <source>
        <dbReference type="Proteomes" id="UP000291832"/>
    </source>
</evidence>
<proteinExistence type="predicted"/>
<accession>A0A4Q7U0W1</accession>
<dbReference type="InterPro" id="IPR041657">
    <property type="entry name" value="HTH_17"/>
</dbReference>
<dbReference type="AlphaFoldDB" id="A0A4Q7U0W1"/>
<dbReference type="EMBL" id="SHKI01000004">
    <property type="protein sequence ID" value="RZT66390.1"/>
    <property type="molecule type" value="Genomic_DNA"/>
</dbReference>
<reference evidence="2 3" key="1">
    <citation type="journal article" date="2015" name="Stand. Genomic Sci.">
        <title>Genomic Encyclopedia of Bacterial and Archaeal Type Strains, Phase III: the genomes of soil and plant-associated and newly described type strains.</title>
        <authorList>
            <person name="Whitman W.B."/>
            <person name="Woyke T."/>
            <person name="Klenk H.P."/>
            <person name="Zhou Y."/>
            <person name="Lilburn T.G."/>
            <person name="Beck B.J."/>
            <person name="De Vos P."/>
            <person name="Vandamme P."/>
            <person name="Eisen J.A."/>
            <person name="Garrity G."/>
            <person name="Hugenholtz P."/>
            <person name="Kyrpides N.C."/>
        </authorList>
    </citation>
    <scope>NUCLEOTIDE SEQUENCE [LARGE SCALE GENOMIC DNA]</scope>
    <source>
        <strain evidence="2 3">RF6</strain>
    </source>
</reference>